<sequence>MKGANRAEQEPNLTDKSANQTTVTKPNLYESQWPKSKTPKPRSLKLVSVGVTAAVAVGSIALAAQQAQAFSALNVVNSLSSSGGVGVSKDILYGDAPLQDLDMYYPKPLAQAMQSQQSISNSYPMVVFVHGGSWESGSKEDYAFVGQSFAQAGYITAVINYRKAPEHVYPDYVKDTAQAIAWSYDNAARFHANPQRLAVVGHSAGAFNMIAAVSNEDFLATYGMKPSDISAVVGIAGPYSYDFRKYGGSVAFAADATPDEVMPDRQIKGKQPPYLLLTAENDKVVYDQNTIKMTQALKEFGATVENSEIKGASHATSIGAMASPLRWVNDVRAQVLRYLDKELN</sequence>
<feature type="region of interest" description="Disordered" evidence="2">
    <location>
        <begin position="1"/>
        <end position="41"/>
    </location>
</feature>
<protein>
    <submittedName>
        <fullName evidence="4">Alpha/beta hydrolase</fullName>
    </submittedName>
</protein>
<dbReference type="Pfam" id="PF20434">
    <property type="entry name" value="BD-FAE"/>
    <property type="match status" value="1"/>
</dbReference>
<dbReference type="SUPFAM" id="SSF53474">
    <property type="entry name" value="alpha/beta-Hydrolases"/>
    <property type="match status" value="1"/>
</dbReference>
<evidence type="ECO:0000259" key="3">
    <source>
        <dbReference type="Pfam" id="PF20434"/>
    </source>
</evidence>
<dbReference type="InterPro" id="IPR049492">
    <property type="entry name" value="BD-FAE-like_dom"/>
</dbReference>
<keyword evidence="5" id="KW-1185">Reference proteome</keyword>
<feature type="compositionally biased region" description="Polar residues" evidence="2">
    <location>
        <begin position="11"/>
        <end position="35"/>
    </location>
</feature>
<dbReference type="GO" id="GO:0016787">
    <property type="term" value="F:hydrolase activity"/>
    <property type="evidence" value="ECO:0007669"/>
    <property type="project" value="UniProtKB-KW"/>
</dbReference>
<dbReference type="InterPro" id="IPR050300">
    <property type="entry name" value="GDXG_lipolytic_enzyme"/>
</dbReference>
<feature type="domain" description="BD-FAE-like" evidence="3">
    <location>
        <begin position="117"/>
        <end position="296"/>
    </location>
</feature>
<dbReference type="Proteomes" id="UP000321903">
    <property type="component" value="Unassembled WGS sequence"/>
</dbReference>
<keyword evidence="1 4" id="KW-0378">Hydrolase</keyword>
<evidence type="ECO:0000313" key="5">
    <source>
        <dbReference type="Proteomes" id="UP000321903"/>
    </source>
</evidence>
<dbReference type="AlphaFoldDB" id="A0A5C6ZZR6"/>
<dbReference type="InterPro" id="IPR029058">
    <property type="entry name" value="AB_hydrolase_fold"/>
</dbReference>
<proteinExistence type="predicted"/>
<comment type="caution">
    <text evidence="4">The sequence shown here is derived from an EMBL/GenBank/DDBJ whole genome shotgun (WGS) entry which is preliminary data.</text>
</comment>
<dbReference type="PANTHER" id="PTHR48081:SF9">
    <property type="entry name" value="CARBOXYLESTERASE"/>
    <property type="match status" value="1"/>
</dbReference>
<evidence type="ECO:0000256" key="1">
    <source>
        <dbReference type="ARBA" id="ARBA00022801"/>
    </source>
</evidence>
<name>A0A5C6ZZR6_9GAMM</name>
<dbReference type="OrthoDB" id="9771666at2"/>
<evidence type="ECO:0000313" key="4">
    <source>
        <dbReference type="EMBL" id="TXD96034.1"/>
    </source>
</evidence>
<dbReference type="PANTHER" id="PTHR48081">
    <property type="entry name" value="AB HYDROLASE SUPERFAMILY PROTEIN C4A8.06C"/>
    <property type="match status" value="1"/>
</dbReference>
<dbReference type="Gene3D" id="3.40.50.1820">
    <property type="entry name" value="alpha/beta hydrolase"/>
    <property type="match status" value="1"/>
</dbReference>
<organism evidence="4 5">
    <name type="scientific">Psychrobacter frigidicola</name>
    <dbReference type="NCBI Taxonomy" id="45611"/>
    <lineage>
        <taxon>Bacteria</taxon>
        <taxon>Pseudomonadati</taxon>
        <taxon>Pseudomonadota</taxon>
        <taxon>Gammaproteobacteria</taxon>
        <taxon>Moraxellales</taxon>
        <taxon>Moraxellaceae</taxon>
        <taxon>Psychrobacter</taxon>
    </lineage>
</organism>
<accession>A0A5C6ZZR6</accession>
<reference evidence="4 5" key="1">
    <citation type="submission" date="2019-08" db="EMBL/GenBank/DDBJ databases">
        <title>Genome sequence of Psychrobacter frigidicola ACAM304 (type strain).</title>
        <authorList>
            <person name="Bowman J.P."/>
        </authorList>
    </citation>
    <scope>NUCLEOTIDE SEQUENCE [LARGE SCALE GENOMIC DNA]</scope>
    <source>
        <strain evidence="4 5">ACAM 304</strain>
    </source>
</reference>
<gene>
    <name evidence="4" type="ORF">ES754_11725</name>
</gene>
<evidence type="ECO:0000256" key="2">
    <source>
        <dbReference type="SAM" id="MobiDB-lite"/>
    </source>
</evidence>
<dbReference type="RefSeq" id="WP_147224389.1">
    <property type="nucleotide sequence ID" value="NZ_CAJGYY010000001.1"/>
</dbReference>
<dbReference type="EMBL" id="VORZ01000005">
    <property type="protein sequence ID" value="TXD96034.1"/>
    <property type="molecule type" value="Genomic_DNA"/>
</dbReference>